<dbReference type="Gene3D" id="1.20.1270.180">
    <property type="match status" value="1"/>
</dbReference>
<keyword evidence="1" id="KW-1133">Transmembrane helix</keyword>
<dbReference type="InterPro" id="IPR009739">
    <property type="entry name" value="LprI-like_N"/>
</dbReference>
<evidence type="ECO:0000256" key="1">
    <source>
        <dbReference type="SAM" id="Phobius"/>
    </source>
</evidence>
<comment type="caution">
    <text evidence="3">The sequence shown here is derived from an EMBL/GenBank/DDBJ whole genome shotgun (WGS) entry which is preliminary data.</text>
</comment>
<organism evidence="3 4">
    <name type="scientific">Aeromonas popoffii</name>
    <dbReference type="NCBI Taxonomy" id="70856"/>
    <lineage>
        <taxon>Bacteria</taxon>
        <taxon>Pseudomonadati</taxon>
        <taxon>Pseudomonadota</taxon>
        <taxon>Gammaproteobacteria</taxon>
        <taxon>Aeromonadales</taxon>
        <taxon>Aeromonadaceae</taxon>
        <taxon>Aeromonas</taxon>
    </lineage>
</organism>
<keyword evidence="1" id="KW-0812">Transmembrane</keyword>
<protein>
    <submittedName>
        <fullName evidence="3">DUF1311 domain-containing protein</fullName>
    </submittedName>
</protein>
<feature type="domain" description="Lysozyme inhibitor LprI-like N-terminal" evidence="2">
    <location>
        <begin position="58"/>
        <end position="145"/>
    </location>
</feature>
<evidence type="ECO:0000313" key="3">
    <source>
        <dbReference type="EMBL" id="MBR7630615.1"/>
    </source>
</evidence>
<dbReference type="Proteomes" id="UP000675653">
    <property type="component" value="Unassembled WGS sequence"/>
</dbReference>
<keyword evidence="4" id="KW-1185">Reference proteome</keyword>
<proteinExistence type="predicted"/>
<accession>A0ABS5GU00</accession>
<evidence type="ECO:0000313" key="4">
    <source>
        <dbReference type="Proteomes" id="UP000675653"/>
    </source>
</evidence>
<dbReference type="EMBL" id="JAGRZL010000049">
    <property type="protein sequence ID" value="MBR7630615.1"/>
    <property type="molecule type" value="Genomic_DNA"/>
</dbReference>
<feature type="transmembrane region" description="Helical" evidence="1">
    <location>
        <begin position="20"/>
        <end position="39"/>
    </location>
</feature>
<name>A0ABS5GU00_9GAMM</name>
<keyword evidence="1" id="KW-0472">Membrane</keyword>
<evidence type="ECO:0000259" key="2">
    <source>
        <dbReference type="Pfam" id="PF07007"/>
    </source>
</evidence>
<dbReference type="Pfam" id="PF07007">
    <property type="entry name" value="LprI"/>
    <property type="match status" value="1"/>
</dbReference>
<sequence>MYNHRINYFTSILSKSNSLIAKIIFIILTTMFATINVFGKTVNDNVICNLPSAMCKLESDLLAADKELQKTYQSILQKNASGGFDDSYVSKGEIRKTLIQSQRTWLLFWDENCKAYYTLNSGGAQRNEAKMECQIDMLQERTQYLKKVYL</sequence>
<gene>
    <name evidence="3" type="ORF">KAT72_16680</name>
</gene>
<reference evidence="3 4" key="1">
    <citation type="submission" date="2021-04" db="EMBL/GenBank/DDBJ databases">
        <title>Draft Genome of Aeromonas popoffii ID682, isolated from a natural water source in Idaho.</title>
        <authorList>
            <person name="Testerman T."/>
            <person name="Graf J."/>
        </authorList>
    </citation>
    <scope>NUCLEOTIDE SEQUENCE [LARGE SCALE GENOMIC DNA]</scope>
    <source>
        <strain evidence="3 4">ID682</strain>
    </source>
</reference>
<dbReference type="RefSeq" id="WP_212514273.1">
    <property type="nucleotide sequence ID" value="NZ_CAWQDX010000073.1"/>
</dbReference>